<dbReference type="InterPro" id="IPR001155">
    <property type="entry name" value="OxRdtase_FMN_N"/>
</dbReference>
<organism evidence="4 5">
    <name type="scientific">Aminivibrio pyruvatiphilus</name>
    <dbReference type="NCBI Taxonomy" id="1005740"/>
    <lineage>
        <taxon>Bacteria</taxon>
        <taxon>Thermotogati</taxon>
        <taxon>Synergistota</taxon>
        <taxon>Synergistia</taxon>
        <taxon>Synergistales</taxon>
        <taxon>Aminobacteriaceae</taxon>
        <taxon>Aminivibrio</taxon>
    </lineage>
</organism>
<dbReference type="Proteomes" id="UP000295066">
    <property type="component" value="Unassembled WGS sequence"/>
</dbReference>
<dbReference type="SUPFAM" id="SSF51395">
    <property type="entry name" value="FMN-linked oxidoreductases"/>
    <property type="match status" value="1"/>
</dbReference>
<evidence type="ECO:0000313" key="5">
    <source>
        <dbReference type="Proteomes" id="UP000295066"/>
    </source>
</evidence>
<dbReference type="InterPro" id="IPR051799">
    <property type="entry name" value="NADH_flavin_oxidoreductase"/>
</dbReference>
<accession>A0A4V3HGX6</accession>
<dbReference type="EMBL" id="SORI01000002">
    <property type="protein sequence ID" value="TDY63081.1"/>
    <property type="molecule type" value="Genomic_DNA"/>
</dbReference>
<evidence type="ECO:0000259" key="3">
    <source>
        <dbReference type="Pfam" id="PF00724"/>
    </source>
</evidence>
<keyword evidence="1" id="KW-0285">Flavoprotein</keyword>
<dbReference type="RefSeq" id="WP_133955905.1">
    <property type="nucleotide sequence ID" value="NZ_SORI01000002.1"/>
</dbReference>
<dbReference type="AlphaFoldDB" id="A0A4V3HGX6"/>
<dbReference type="Pfam" id="PF00724">
    <property type="entry name" value="Oxidored_FMN"/>
    <property type="match status" value="1"/>
</dbReference>
<keyword evidence="5" id="KW-1185">Reference proteome</keyword>
<evidence type="ECO:0000256" key="2">
    <source>
        <dbReference type="ARBA" id="ARBA00023002"/>
    </source>
</evidence>
<dbReference type="InterPro" id="IPR013785">
    <property type="entry name" value="Aldolase_TIM"/>
</dbReference>
<keyword evidence="2" id="KW-0560">Oxidoreductase</keyword>
<dbReference type="Gene3D" id="3.20.20.70">
    <property type="entry name" value="Aldolase class I"/>
    <property type="match status" value="1"/>
</dbReference>
<gene>
    <name evidence="4" type="ORF">C8D99_10262</name>
</gene>
<dbReference type="OrthoDB" id="9772736at2"/>
<reference evidence="4 5" key="1">
    <citation type="submission" date="2019-03" db="EMBL/GenBank/DDBJ databases">
        <title>Genomic Encyclopedia of Type Strains, Phase IV (KMG-IV): sequencing the most valuable type-strain genomes for metagenomic binning, comparative biology and taxonomic classification.</title>
        <authorList>
            <person name="Goeker M."/>
        </authorList>
    </citation>
    <scope>NUCLEOTIDE SEQUENCE [LARGE SCALE GENOMIC DNA]</scope>
    <source>
        <strain evidence="4 5">DSM 25964</strain>
    </source>
</reference>
<feature type="domain" description="NADH:flavin oxidoreductase/NADH oxidase N-terminal" evidence="3">
    <location>
        <begin position="37"/>
        <end position="263"/>
    </location>
</feature>
<evidence type="ECO:0000256" key="1">
    <source>
        <dbReference type="ARBA" id="ARBA00022630"/>
    </source>
</evidence>
<evidence type="ECO:0000313" key="4">
    <source>
        <dbReference type="EMBL" id="TDY63081.1"/>
    </source>
</evidence>
<comment type="caution">
    <text evidence="4">The sequence shown here is derived from an EMBL/GenBank/DDBJ whole genome shotgun (WGS) entry which is preliminary data.</text>
</comment>
<sequence>MAQYESFSFATLDELSQKIETLGLDISFSEDLSVLAAPAAAGDRTIPNRFSTLPMEGRDSLPDGSPGEFTFRRYRRYGAGGWGLIQFEACAVWQGGRSSDRQMCIEASTEKAIASLLEATRSAARESLGPSHSPLCLLQLQDAGRYRHATGTTPGLTVPYELLDRRAKVPGDVAPLSDADIEAVQDRMTEAAVRAEKIGFDGIDIKSCHRYLGSELLAAHLRPGKFGGGFEGRTRFLREMTERIRSAVKNPSFLVTSRMNLFDGFPYPYGWGCDRSDPPAPDMTEPLKLVGILRELGLNLLTTSTGTPYYNPWLVRPFDRLIPGNIEAPEHPLEGVARLFSLTEKVQREYRDLPVTGPGYTWLRQFGVFAAAANVARRAVTLAGFGRTGFAYPGLPKDVLEKGAVDPKKVCVSCSLCSEVMSQGGPTGCYAKDRDVYGPILKEHRASRKTH</sequence>
<proteinExistence type="predicted"/>
<dbReference type="PANTHER" id="PTHR43656:SF2">
    <property type="entry name" value="BINDING OXIDOREDUCTASE, PUTATIVE (AFU_ORTHOLOGUE AFUA_2G08260)-RELATED"/>
    <property type="match status" value="1"/>
</dbReference>
<dbReference type="GO" id="GO:0016491">
    <property type="term" value="F:oxidoreductase activity"/>
    <property type="evidence" value="ECO:0007669"/>
    <property type="project" value="UniProtKB-KW"/>
</dbReference>
<dbReference type="PANTHER" id="PTHR43656">
    <property type="entry name" value="BINDING OXIDOREDUCTASE, PUTATIVE (AFU_ORTHOLOGUE AFUA_2G08260)-RELATED"/>
    <property type="match status" value="1"/>
</dbReference>
<name>A0A4V3HGX6_9BACT</name>
<dbReference type="GO" id="GO:0010181">
    <property type="term" value="F:FMN binding"/>
    <property type="evidence" value="ECO:0007669"/>
    <property type="project" value="InterPro"/>
</dbReference>
<protein>
    <submittedName>
        <fullName evidence="4">2,4-dienoyl-CoA reductase-like NADH-dependent reductase (Old Yellow Enzyme family)</fullName>
    </submittedName>
</protein>